<gene>
    <name evidence="1" type="ORF">ENT99_01280</name>
    <name evidence="2" type="ORF">ENU64_07490</name>
</gene>
<dbReference type="AlphaFoldDB" id="A0A7J3N0F7"/>
<dbReference type="EMBL" id="DTDH01000212">
    <property type="protein sequence ID" value="HGT99251.1"/>
    <property type="molecule type" value="Genomic_DNA"/>
</dbReference>
<comment type="caution">
    <text evidence="2">The sequence shown here is derived from an EMBL/GenBank/DDBJ whole genome shotgun (WGS) entry which is preliminary data.</text>
</comment>
<sequence length="107" mass="12387">MICCILSEELSDALMDELVNVVAQQTRIIKSEFFTLIFISDNVDNVFAHRDVFTRHIDIGVRVYIENGVEKIYSILKSCKHIYVSSKDYRAVEVLKKIKDLQTIYAI</sequence>
<accession>A0A7J3N0F7</accession>
<name>A0A7J3N0F7_9CREN</name>
<protein>
    <submittedName>
        <fullName evidence="2">Uncharacterized protein</fullName>
    </submittedName>
</protein>
<evidence type="ECO:0000313" key="2">
    <source>
        <dbReference type="EMBL" id="HGT99251.1"/>
    </source>
</evidence>
<dbReference type="EMBL" id="DTAU01000031">
    <property type="protein sequence ID" value="HFQ78321.1"/>
    <property type="molecule type" value="Genomic_DNA"/>
</dbReference>
<reference evidence="2" key="1">
    <citation type="journal article" date="2020" name="mSystems">
        <title>Genome- and Community-Level Interaction Insights into Carbon Utilization and Element Cycling Functions of Hydrothermarchaeota in Hydrothermal Sediment.</title>
        <authorList>
            <person name="Zhou Z."/>
            <person name="Liu Y."/>
            <person name="Xu W."/>
            <person name="Pan J."/>
            <person name="Luo Z.H."/>
            <person name="Li M."/>
        </authorList>
    </citation>
    <scope>NUCLEOTIDE SEQUENCE [LARGE SCALE GENOMIC DNA]</scope>
    <source>
        <strain evidence="1">SpSt-629</strain>
        <strain evidence="2">SpSt-688</strain>
    </source>
</reference>
<evidence type="ECO:0000313" key="1">
    <source>
        <dbReference type="EMBL" id="HFQ78321.1"/>
    </source>
</evidence>
<proteinExistence type="predicted"/>
<organism evidence="2">
    <name type="scientific">Ignisphaera aggregans</name>
    <dbReference type="NCBI Taxonomy" id="334771"/>
    <lineage>
        <taxon>Archaea</taxon>
        <taxon>Thermoproteota</taxon>
        <taxon>Thermoprotei</taxon>
        <taxon>Desulfurococcales</taxon>
        <taxon>Desulfurococcaceae</taxon>
        <taxon>Ignisphaera</taxon>
    </lineage>
</organism>